<feature type="domain" description="Transposase IS110-like N-terminal" evidence="2">
    <location>
        <begin position="7"/>
        <end position="164"/>
    </location>
</feature>
<dbReference type="Pfam" id="PF02371">
    <property type="entry name" value="Transposase_20"/>
    <property type="match status" value="1"/>
</dbReference>
<proteinExistence type="predicted"/>
<keyword evidence="1" id="KW-0175">Coiled coil</keyword>
<dbReference type="Pfam" id="PF01548">
    <property type="entry name" value="DEDD_Tnp_IS110"/>
    <property type="match status" value="1"/>
</dbReference>
<dbReference type="RefSeq" id="WP_268004159.1">
    <property type="nucleotide sequence ID" value="NZ_BSUT01000001.1"/>
</dbReference>
<dbReference type="InterPro" id="IPR047650">
    <property type="entry name" value="Transpos_IS110"/>
</dbReference>
<organism evidence="4 5">
    <name type="scientific">Alicyclobacillus fastidiosus</name>
    <dbReference type="NCBI Taxonomy" id="392011"/>
    <lineage>
        <taxon>Bacteria</taxon>
        <taxon>Bacillati</taxon>
        <taxon>Bacillota</taxon>
        <taxon>Bacilli</taxon>
        <taxon>Bacillales</taxon>
        <taxon>Alicyclobacillaceae</taxon>
        <taxon>Alicyclobacillus</taxon>
    </lineage>
</organism>
<protein>
    <submittedName>
        <fullName evidence="4">IS110 family transposase</fullName>
    </submittedName>
</protein>
<feature type="coiled-coil region" evidence="1">
    <location>
        <begin position="254"/>
        <end position="281"/>
    </location>
</feature>
<dbReference type="EMBL" id="CP104067">
    <property type="protein sequence ID" value="WAH40262.1"/>
    <property type="molecule type" value="Genomic_DNA"/>
</dbReference>
<dbReference type="InterPro" id="IPR002525">
    <property type="entry name" value="Transp_IS110-like_N"/>
</dbReference>
<evidence type="ECO:0000313" key="4">
    <source>
        <dbReference type="EMBL" id="WAH40262.1"/>
    </source>
</evidence>
<evidence type="ECO:0000313" key="5">
    <source>
        <dbReference type="Proteomes" id="UP001164761"/>
    </source>
</evidence>
<dbReference type="InterPro" id="IPR003346">
    <property type="entry name" value="Transposase_20"/>
</dbReference>
<dbReference type="PANTHER" id="PTHR33055:SF13">
    <property type="entry name" value="TRANSPOSASE"/>
    <property type="match status" value="1"/>
</dbReference>
<dbReference type="Proteomes" id="UP001164761">
    <property type="component" value="Chromosome"/>
</dbReference>
<evidence type="ECO:0000256" key="1">
    <source>
        <dbReference type="SAM" id="Coils"/>
    </source>
</evidence>
<evidence type="ECO:0000259" key="2">
    <source>
        <dbReference type="Pfam" id="PF01548"/>
    </source>
</evidence>
<dbReference type="PANTHER" id="PTHR33055">
    <property type="entry name" value="TRANSPOSASE FOR INSERTION SEQUENCE ELEMENT IS1111A"/>
    <property type="match status" value="1"/>
</dbReference>
<sequence>MSICLYVGVDLGLNNFVVCTVNDQGKQISGSSKFSNDLVGAERFVDNLLDVARSAGAKQLKIGMEATNLYWWHLHEYLVQNDELQSLEMEVYVLNPSLVDGFKRAYTKLPKTDAVDAWVIADRLRFGGLRPTPPQDPRYAALQRLTRFRYHLVQDITREKNRALGIIFMKFASMADGKQNPFSDTFGKAATSVLSELAPDEIAEQPIEDLAQFIAERSNNRLRNPNELAQELRKLARRSYRLNPHMEDAIDVTLSMMLGNIQFLEKQLKELDKVIARHLAAIPQTLDTIPGIGPVITAGIVAEIGDISRFNNQAALAKFAGLTWSVHQSSSFRADETKLTKAGNYYLRYYLIEAANSLRVHNKEYAEFCRRKYREATKHHHKRGLVLSARKFVRLVFVLLSKGQIYNARKVVS</sequence>
<reference evidence="4" key="1">
    <citation type="submission" date="2022-08" db="EMBL/GenBank/DDBJ databases">
        <title>Alicyclobacillus fastidiosus DSM 17978, complete genome.</title>
        <authorList>
            <person name="Wang Q."/>
            <person name="Cai R."/>
            <person name="Wang Z."/>
        </authorList>
    </citation>
    <scope>NUCLEOTIDE SEQUENCE</scope>
    <source>
        <strain evidence="4">DSM 17978</strain>
    </source>
</reference>
<evidence type="ECO:0000259" key="3">
    <source>
        <dbReference type="Pfam" id="PF02371"/>
    </source>
</evidence>
<dbReference type="NCBIfam" id="NF033542">
    <property type="entry name" value="transpos_IS110"/>
    <property type="match status" value="1"/>
</dbReference>
<name>A0ABY6ZBP8_9BACL</name>
<keyword evidence="5" id="KW-1185">Reference proteome</keyword>
<gene>
    <name evidence="4" type="ORF">NZD89_18030</name>
</gene>
<accession>A0ABY6ZBP8</accession>
<feature type="domain" description="Transposase IS116/IS110/IS902 C-terminal" evidence="3">
    <location>
        <begin position="284"/>
        <end position="368"/>
    </location>
</feature>